<feature type="region of interest" description="Disordered" evidence="2">
    <location>
        <begin position="319"/>
        <end position="409"/>
    </location>
</feature>
<dbReference type="SUPFAM" id="SSF90257">
    <property type="entry name" value="Myosin rod fragments"/>
    <property type="match status" value="1"/>
</dbReference>
<dbReference type="GeneID" id="70178108"/>
<dbReference type="AlphaFoldDB" id="A0A9P8XZN5"/>
<evidence type="ECO:0000256" key="2">
    <source>
        <dbReference type="SAM" id="MobiDB-lite"/>
    </source>
</evidence>
<keyword evidence="1" id="KW-0175">Coiled coil</keyword>
<gene>
    <name evidence="3" type="ORF">B0I36DRAFT_153664</name>
</gene>
<feature type="compositionally biased region" description="Low complexity" evidence="2">
    <location>
        <begin position="659"/>
        <end position="680"/>
    </location>
</feature>
<name>A0A9P8XZN5_9PEZI</name>
<feature type="region of interest" description="Disordered" evidence="2">
    <location>
        <begin position="426"/>
        <end position="480"/>
    </location>
</feature>
<organism evidence="3 4">
    <name type="scientific">Microdochium trichocladiopsis</name>
    <dbReference type="NCBI Taxonomy" id="1682393"/>
    <lineage>
        <taxon>Eukaryota</taxon>
        <taxon>Fungi</taxon>
        <taxon>Dikarya</taxon>
        <taxon>Ascomycota</taxon>
        <taxon>Pezizomycotina</taxon>
        <taxon>Sordariomycetes</taxon>
        <taxon>Xylariomycetidae</taxon>
        <taxon>Xylariales</taxon>
        <taxon>Microdochiaceae</taxon>
        <taxon>Microdochium</taxon>
    </lineage>
</organism>
<feature type="region of interest" description="Disordered" evidence="2">
    <location>
        <begin position="506"/>
        <end position="546"/>
    </location>
</feature>
<feature type="region of interest" description="Disordered" evidence="2">
    <location>
        <begin position="1"/>
        <end position="23"/>
    </location>
</feature>
<feature type="region of interest" description="Disordered" evidence="2">
    <location>
        <begin position="703"/>
        <end position="723"/>
    </location>
</feature>
<dbReference type="RefSeq" id="XP_046009304.1">
    <property type="nucleotide sequence ID" value="XM_046148562.1"/>
</dbReference>
<dbReference type="Proteomes" id="UP000756346">
    <property type="component" value="Unassembled WGS sequence"/>
</dbReference>
<reference evidence="3" key="1">
    <citation type="journal article" date="2021" name="Nat. Commun.">
        <title>Genetic determinants of endophytism in the Arabidopsis root mycobiome.</title>
        <authorList>
            <person name="Mesny F."/>
            <person name="Miyauchi S."/>
            <person name="Thiergart T."/>
            <person name="Pickel B."/>
            <person name="Atanasova L."/>
            <person name="Karlsson M."/>
            <person name="Huettel B."/>
            <person name="Barry K.W."/>
            <person name="Haridas S."/>
            <person name="Chen C."/>
            <person name="Bauer D."/>
            <person name="Andreopoulos W."/>
            <person name="Pangilinan J."/>
            <person name="LaButti K."/>
            <person name="Riley R."/>
            <person name="Lipzen A."/>
            <person name="Clum A."/>
            <person name="Drula E."/>
            <person name="Henrissat B."/>
            <person name="Kohler A."/>
            <person name="Grigoriev I.V."/>
            <person name="Martin F.M."/>
            <person name="Hacquard S."/>
        </authorList>
    </citation>
    <scope>NUCLEOTIDE SEQUENCE</scope>
    <source>
        <strain evidence="3">MPI-CAGE-CH-0230</strain>
    </source>
</reference>
<feature type="region of interest" description="Disordered" evidence="2">
    <location>
        <begin position="634"/>
        <end position="680"/>
    </location>
</feature>
<feature type="coiled-coil region" evidence="1">
    <location>
        <begin position="278"/>
        <end position="312"/>
    </location>
</feature>
<comment type="caution">
    <text evidence="3">The sequence shown here is derived from an EMBL/GenBank/DDBJ whole genome shotgun (WGS) entry which is preliminary data.</text>
</comment>
<sequence>MMAGGGSDHRDHERSATPAPGDMAAGDALRAIEASANGNATSPMKCCCGLEECVFLKHNYSVLDSVERDVHTAARMGQALLARHEAYMADAERDRNELTARIGQLEMDNKELQERNARTVEENRSLLDQLEALNTSVNDSESRIKSLEAGLLSSQQMIRRLERETERAMLLERQISFLEQEQEDLQSSLSLSREEARSAVSRWKKAERGIVDLQEQLERMEREMREEREHHEQMMGRIEKQRDMEKELNAAAGRLKGAAALKSLNQTGSGSAVVSHFVRDLLQDNANLQHGMAQLREMLINSNDEIQALRDQLMFHQPVESQDGTTTPTLRAELGGSELSPTKENPPRLSQELHIHHHYHVTPKQENKKARKKRPGLTGGVFIPPALHHSGTPPMLHGRSSSGDRSVEGHRLPRWSMLSEQSSDFALSSGLSSPTSVDNRNSVFDPRLDSFPGSPTTSVDPMSPSWRASHRKQPSNMSARSFQLSAPFSPAQPMPMSTHTIVEECDDGDVPPELLNHTDESAADDETSSRDHDGTNEDISVVLEDMDDDYTSQRRLRRVLSHESIISLSGGLDIHTLKARPSQLTLRHLGSSAASVTTSSTVTARPILSRDSAKRSSTMLRDHYGLTPVGSLRSVSSGSTQNGHSKLGAWTGWRPWGGSSTTTNSSTTTTTVSTTTTTTSLPTSITSATVATAAFPVDVAGFTTPNPSTPAPKKTHSEKSSAAASMKYFGRSPGINQPGAIPGFHEFLAAAQKRVPPSRVQPVSVDHTALREVLEEA</sequence>
<dbReference type="OrthoDB" id="4088568at2759"/>
<accession>A0A9P8XZN5</accession>
<feature type="coiled-coil region" evidence="1">
    <location>
        <begin position="81"/>
        <end position="241"/>
    </location>
</feature>
<protein>
    <submittedName>
        <fullName evidence="3">Uncharacterized protein</fullName>
    </submittedName>
</protein>
<dbReference type="EMBL" id="JAGTJQ010000008">
    <property type="protein sequence ID" value="KAH7026087.1"/>
    <property type="molecule type" value="Genomic_DNA"/>
</dbReference>
<keyword evidence="4" id="KW-1185">Reference proteome</keyword>
<evidence type="ECO:0000313" key="3">
    <source>
        <dbReference type="EMBL" id="KAH7026087.1"/>
    </source>
</evidence>
<feature type="compositionally biased region" description="Polar residues" evidence="2">
    <location>
        <begin position="634"/>
        <end position="644"/>
    </location>
</feature>
<proteinExistence type="predicted"/>
<feature type="compositionally biased region" description="Polar residues" evidence="2">
    <location>
        <begin position="319"/>
        <end position="329"/>
    </location>
</feature>
<evidence type="ECO:0000313" key="4">
    <source>
        <dbReference type="Proteomes" id="UP000756346"/>
    </source>
</evidence>
<evidence type="ECO:0000256" key="1">
    <source>
        <dbReference type="SAM" id="Coils"/>
    </source>
</evidence>